<dbReference type="ESTHER" id="serp5-a8g8q2">
    <property type="family name" value="GTSAGmotif"/>
</dbReference>
<dbReference type="InterPro" id="IPR029058">
    <property type="entry name" value="AB_hydrolase_fold"/>
</dbReference>
<dbReference type="GO" id="GO:0004806">
    <property type="term" value="F:triacylglycerol lipase activity"/>
    <property type="evidence" value="ECO:0007669"/>
    <property type="project" value="TreeGrafter"/>
</dbReference>
<protein>
    <submittedName>
        <fullName evidence="5">Alpha/beta hydrolase fold-3 domain protein</fullName>
    </submittedName>
</protein>
<comment type="similarity">
    <text evidence="1">Belongs to the 'GDXG' lipolytic enzyme family.</text>
</comment>
<feature type="signal peptide" evidence="3">
    <location>
        <begin position="1"/>
        <end position="28"/>
    </location>
</feature>
<evidence type="ECO:0000256" key="3">
    <source>
        <dbReference type="SAM" id="SignalP"/>
    </source>
</evidence>
<keyword evidence="3" id="KW-0732">Signal</keyword>
<dbReference type="eggNOG" id="COG0657">
    <property type="taxonomic scope" value="Bacteria"/>
</dbReference>
<dbReference type="STRING" id="399741.Spro_0384"/>
<feature type="chain" id="PRO_5002722680" evidence="3">
    <location>
        <begin position="29"/>
        <end position="372"/>
    </location>
</feature>
<reference evidence="5" key="1">
    <citation type="submission" date="2007-09" db="EMBL/GenBank/DDBJ databases">
        <title>Complete sequence of chromosome of Serratia proteamaculans 568.</title>
        <authorList>
            <consortium name="US DOE Joint Genome Institute"/>
            <person name="Copeland A."/>
            <person name="Lucas S."/>
            <person name="Lapidus A."/>
            <person name="Barry K."/>
            <person name="Glavina del Rio T."/>
            <person name="Dalin E."/>
            <person name="Tice H."/>
            <person name="Pitluck S."/>
            <person name="Chain P."/>
            <person name="Malfatti S."/>
            <person name="Shin M."/>
            <person name="Vergez L."/>
            <person name="Schmutz J."/>
            <person name="Larimer F."/>
            <person name="Land M."/>
            <person name="Hauser L."/>
            <person name="Kyrpides N."/>
            <person name="Kim E."/>
            <person name="Taghavi S."/>
            <person name="Newman L."/>
            <person name="Vangronsveld J."/>
            <person name="van der Lelie D."/>
            <person name="Richardson P."/>
        </authorList>
    </citation>
    <scope>NUCLEOTIDE SEQUENCE [LARGE SCALE GENOMIC DNA]</scope>
    <source>
        <strain evidence="5">568</strain>
    </source>
</reference>
<gene>
    <name evidence="5" type="ordered locus">Spro_0384</name>
</gene>
<dbReference type="SUPFAM" id="SSF53474">
    <property type="entry name" value="alpha/beta-Hydrolases"/>
    <property type="match status" value="1"/>
</dbReference>
<sequence length="372" mass="40366" precursor="true">MKYLSVRTPLLRAAAVSCLFLMPLSGQAAEDNAAWLKLEAEQIQKNSIPGPRHVPAKILPAPAGISPELKKDIEAPYNSPRWYGDHASTVAEWQSMIDRSTAATLKVVPVLRKALDVSVREESMGGVPVYEIRPAGYRDNGKVVLYIHGGGYVYNPGITGTPEAMLMAAFTGYRVISVDYRMPPSHPYPAALDDVFSVYKALISQQDPGSVAVFGTSAGGGLAMSLLLRARNEKVALPAAAGLGTPWMDLTPGGGGDTMNTLEWVDNTLISGRGYIARSALLYADGHSLKDPYISPLFGDFTGLPPVMIISGTRDLFLSQGVLTQRKLREAGNVASLQLWDGMSHAQYNNYQAPESRQVFQEVGKFFTEYLR</sequence>
<evidence type="ECO:0000256" key="1">
    <source>
        <dbReference type="ARBA" id="ARBA00010515"/>
    </source>
</evidence>
<dbReference type="HOGENOM" id="CLU_012494_13_1_6"/>
<name>A8G8Q2_SERP5</name>
<dbReference type="InterPro" id="IPR013094">
    <property type="entry name" value="AB_hydrolase_3"/>
</dbReference>
<dbReference type="KEGG" id="spe:Spro_0384"/>
<dbReference type="Gene3D" id="3.40.50.1820">
    <property type="entry name" value="alpha/beta hydrolase"/>
    <property type="match status" value="1"/>
</dbReference>
<dbReference type="PANTHER" id="PTHR48081">
    <property type="entry name" value="AB HYDROLASE SUPERFAMILY PROTEIN C4A8.06C"/>
    <property type="match status" value="1"/>
</dbReference>
<proteinExistence type="inferred from homology"/>
<dbReference type="OrthoDB" id="9806180at2"/>
<keyword evidence="2 5" id="KW-0378">Hydrolase</keyword>
<dbReference type="Pfam" id="PF07859">
    <property type="entry name" value="Abhydrolase_3"/>
    <property type="match status" value="1"/>
</dbReference>
<dbReference type="EMBL" id="CP000826">
    <property type="protein sequence ID" value="ABV39492.1"/>
    <property type="molecule type" value="Genomic_DNA"/>
</dbReference>
<evidence type="ECO:0000256" key="2">
    <source>
        <dbReference type="ARBA" id="ARBA00022801"/>
    </source>
</evidence>
<evidence type="ECO:0000313" key="5">
    <source>
        <dbReference type="EMBL" id="ABV39492.1"/>
    </source>
</evidence>
<feature type="domain" description="Alpha/beta hydrolase fold-3" evidence="4">
    <location>
        <begin position="144"/>
        <end position="347"/>
    </location>
</feature>
<organism evidence="5">
    <name type="scientific">Serratia proteamaculans (strain 568)</name>
    <dbReference type="NCBI Taxonomy" id="399741"/>
    <lineage>
        <taxon>Bacteria</taxon>
        <taxon>Pseudomonadati</taxon>
        <taxon>Pseudomonadota</taxon>
        <taxon>Gammaproteobacteria</taxon>
        <taxon>Enterobacterales</taxon>
        <taxon>Yersiniaceae</taxon>
        <taxon>Serratia</taxon>
    </lineage>
</organism>
<dbReference type="AlphaFoldDB" id="A8G8Q2"/>
<evidence type="ECO:0000259" key="4">
    <source>
        <dbReference type="Pfam" id="PF07859"/>
    </source>
</evidence>
<dbReference type="PANTHER" id="PTHR48081:SF30">
    <property type="entry name" value="ACETYL-HYDROLASE LIPR-RELATED"/>
    <property type="match status" value="1"/>
</dbReference>
<accession>A8G8Q2</accession>
<dbReference type="InterPro" id="IPR050300">
    <property type="entry name" value="GDXG_lipolytic_enzyme"/>
</dbReference>